<evidence type="ECO:0000313" key="13">
    <source>
        <dbReference type="EMBL" id="KAF0736478.1"/>
    </source>
</evidence>
<organism evidence="13 14">
    <name type="scientific">Aphanomyces euteiches</name>
    <dbReference type="NCBI Taxonomy" id="100861"/>
    <lineage>
        <taxon>Eukaryota</taxon>
        <taxon>Sar</taxon>
        <taxon>Stramenopiles</taxon>
        <taxon>Oomycota</taxon>
        <taxon>Saprolegniomycetes</taxon>
        <taxon>Saprolegniales</taxon>
        <taxon>Verrucalvaceae</taxon>
        <taxon>Aphanomyces</taxon>
    </lineage>
</organism>
<dbReference type="GO" id="GO:0006099">
    <property type="term" value="P:tricarboxylic acid cycle"/>
    <property type="evidence" value="ECO:0007669"/>
    <property type="project" value="TreeGrafter"/>
</dbReference>
<sequence>MFARVSSQVSRRAAIQARGFRKGTPTKFTENKADTGVNAVLNADNSVYTTKAMHLTSLALLALVPTAVVLSPSALNVPVDYALAALIPIHGHIGLNGVLSDYLPKNVQGLGRVAVLGVSVVTFVGLLSLNITGAGITESVKAIWIEPPSKKEEEH</sequence>
<dbReference type="Proteomes" id="UP000481153">
    <property type="component" value="Unassembled WGS sequence"/>
</dbReference>
<evidence type="ECO:0000313" key="14">
    <source>
        <dbReference type="Proteomes" id="UP000481153"/>
    </source>
</evidence>
<keyword evidence="4 12" id="KW-0812">Transmembrane</keyword>
<dbReference type="PANTHER" id="PTHR13337:SF2">
    <property type="entry name" value="SUCCINATE DEHYDROGENASE [UBIQUINONE] CYTOCHROME B SMALL SUBUNIT, MITOCHONDRIAL"/>
    <property type="match status" value="1"/>
</dbReference>
<dbReference type="PANTHER" id="PTHR13337">
    <property type="entry name" value="SUCCINATE DEHYDROGENASE"/>
    <property type="match status" value="1"/>
</dbReference>
<accession>A0A6G0X8T0</accession>
<evidence type="ECO:0000256" key="6">
    <source>
        <dbReference type="ARBA" id="ARBA00022946"/>
    </source>
</evidence>
<dbReference type="GO" id="GO:0048039">
    <property type="term" value="F:ubiquinone binding"/>
    <property type="evidence" value="ECO:0007669"/>
    <property type="project" value="TreeGrafter"/>
</dbReference>
<keyword evidence="7 12" id="KW-1133">Transmembrane helix</keyword>
<dbReference type="OrthoDB" id="18577at2759"/>
<feature type="binding site" description="axial binding residue" evidence="11">
    <location>
        <position position="90"/>
    </location>
    <ligand>
        <name>heme b</name>
        <dbReference type="ChEBI" id="CHEBI:60344"/>
        <note>ligand shared with SDHC</note>
    </ligand>
    <ligandPart>
        <name>Fe</name>
        <dbReference type="ChEBI" id="CHEBI:18248"/>
    </ligandPart>
</feature>
<evidence type="ECO:0000256" key="8">
    <source>
        <dbReference type="ARBA" id="ARBA00023128"/>
    </source>
</evidence>
<dbReference type="GO" id="GO:0046872">
    <property type="term" value="F:metal ion binding"/>
    <property type="evidence" value="ECO:0007669"/>
    <property type="project" value="UniProtKB-KW"/>
</dbReference>
<evidence type="ECO:0000256" key="4">
    <source>
        <dbReference type="ARBA" id="ARBA00022692"/>
    </source>
</evidence>
<dbReference type="GO" id="GO:0020037">
    <property type="term" value="F:heme binding"/>
    <property type="evidence" value="ECO:0007669"/>
    <property type="project" value="TreeGrafter"/>
</dbReference>
<dbReference type="GO" id="GO:0005743">
    <property type="term" value="C:mitochondrial inner membrane"/>
    <property type="evidence" value="ECO:0007669"/>
    <property type="project" value="UniProtKB-SubCell"/>
</dbReference>
<dbReference type="GO" id="GO:0006121">
    <property type="term" value="P:mitochondrial electron transport, succinate to ubiquinone"/>
    <property type="evidence" value="ECO:0007669"/>
    <property type="project" value="TreeGrafter"/>
</dbReference>
<evidence type="ECO:0000256" key="12">
    <source>
        <dbReference type="RuleBase" id="RU364031"/>
    </source>
</evidence>
<evidence type="ECO:0000256" key="7">
    <source>
        <dbReference type="ARBA" id="ARBA00022989"/>
    </source>
</evidence>
<evidence type="ECO:0000256" key="11">
    <source>
        <dbReference type="PIRSR" id="PIRSR607992-2"/>
    </source>
</evidence>
<dbReference type="Gene3D" id="1.20.1300.10">
    <property type="entry name" value="Fumarate reductase/succinate dehydrogenase, transmembrane subunit"/>
    <property type="match status" value="1"/>
</dbReference>
<dbReference type="InterPro" id="IPR007992">
    <property type="entry name" value="CybS"/>
</dbReference>
<keyword evidence="6 12" id="KW-0809">Transit peptide</keyword>
<dbReference type="InterPro" id="IPR034804">
    <property type="entry name" value="SQR/QFR_C/D"/>
</dbReference>
<evidence type="ECO:0000256" key="2">
    <source>
        <dbReference type="ARBA" id="ARBA00007294"/>
    </source>
</evidence>
<feature type="binding site" evidence="10">
    <location>
        <position position="102"/>
    </location>
    <ligand>
        <name>a ubiquinone</name>
        <dbReference type="ChEBI" id="CHEBI:16389"/>
        <note>ligand shared with IP/SDHB</note>
    </ligand>
</feature>
<feature type="transmembrane region" description="Helical" evidence="12">
    <location>
        <begin position="111"/>
        <end position="131"/>
    </location>
</feature>
<proteinExistence type="inferred from homology"/>
<protein>
    <recommendedName>
        <fullName evidence="12">Succinate dehydrogenase [ubiquinone] cytochrome b small subunit</fullName>
    </recommendedName>
</protein>
<reference evidence="13 14" key="1">
    <citation type="submission" date="2019-07" db="EMBL/GenBank/DDBJ databases">
        <title>Genomics analysis of Aphanomyces spp. identifies a new class of oomycete effector associated with host adaptation.</title>
        <authorList>
            <person name="Gaulin E."/>
        </authorList>
    </citation>
    <scope>NUCLEOTIDE SEQUENCE [LARGE SCALE GENOMIC DNA]</scope>
    <source>
        <strain evidence="13 14">ATCC 201684</strain>
    </source>
</reference>
<keyword evidence="3" id="KW-0813">Transport</keyword>
<dbReference type="Pfam" id="PF05328">
    <property type="entry name" value="CybS"/>
    <property type="match status" value="1"/>
</dbReference>
<comment type="caution">
    <text evidence="12">Lacks conserved residue(s) required for the propagation of feature annotation.</text>
</comment>
<evidence type="ECO:0000256" key="1">
    <source>
        <dbReference type="ARBA" id="ARBA00004448"/>
    </source>
</evidence>
<feature type="transmembrane region" description="Helical" evidence="12">
    <location>
        <begin position="55"/>
        <end position="75"/>
    </location>
</feature>
<keyword evidence="11" id="KW-0408">Iron</keyword>
<comment type="caution">
    <text evidence="13">The sequence shown here is derived from an EMBL/GenBank/DDBJ whole genome shotgun (WGS) entry which is preliminary data.</text>
</comment>
<gene>
    <name evidence="13" type="ORF">Ae201684_007492</name>
</gene>
<evidence type="ECO:0000256" key="9">
    <source>
        <dbReference type="ARBA" id="ARBA00023136"/>
    </source>
</evidence>
<evidence type="ECO:0000256" key="10">
    <source>
        <dbReference type="PIRSR" id="PIRSR607992-1"/>
    </source>
</evidence>
<name>A0A6G0X8T0_9STRA</name>
<dbReference type="AlphaFoldDB" id="A0A6G0X8T0"/>
<keyword evidence="9 12" id="KW-0472">Membrane</keyword>
<keyword evidence="8 12" id="KW-0496">Mitochondrion</keyword>
<comment type="subcellular location">
    <subcellularLocation>
        <location evidence="1 12">Mitochondrion inner membrane</location>
        <topology evidence="1 12">Multi-pass membrane protein</topology>
    </subcellularLocation>
</comment>
<evidence type="ECO:0000256" key="3">
    <source>
        <dbReference type="ARBA" id="ARBA00022448"/>
    </source>
</evidence>
<keyword evidence="5 12" id="KW-0999">Mitochondrion inner membrane</keyword>
<dbReference type="VEuPathDB" id="FungiDB:AeMF1_010885"/>
<evidence type="ECO:0000256" key="5">
    <source>
        <dbReference type="ARBA" id="ARBA00022792"/>
    </source>
</evidence>
<keyword evidence="14" id="KW-1185">Reference proteome</keyword>
<keyword evidence="11" id="KW-0479">Metal-binding</keyword>
<comment type="similarity">
    <text evidence="2 12">Belongs to the CybS family.</text>
</comment>
<dbReference type="EMBL" id="VJMJ01000089">
    <property type="protein sequence ID" value="KAF0736478.1"/>
    <property type="molecule type" value="Genomic_DNA"/>
</dbReference>